<keyword evidence="4" id="KW-1185">Reference proteome</keyword>
<gene>
    <name evidence="3" type="ORF">GCM10010430_57230</name>
</gene>
<feature type="domain" description="L-lysine epsilon oxidase C-terminal" evidence="2">
    <location>
        <begin position="351"/>
        <end position="490"/>
    </location>
</feature>
<comment type="caution">
    <text evidence="3">The sequence shown here is derived from an EMBL/GenBank/DDBJ whole genome shotgun (WGS) entry which is preliminary data.</text>
</comment>
<evidence type="ECO:0000259" key="1">
    <source>
        <dbReference type="Pfam" id="PF17990"/>
    </source>
</evidence>
<organism evidence="3 4">
    <name type="scientific">Kitasatospora cystarginea</name>
    <dbReference type="NCBI Taxonomy" id="58350"/>
    <lineage>
        <taxon>Bacteria</taxon>
        <taxon>Bacillati</taxon>
        <taxon>Actinomycetota</taxon>
        <taxon>Actinomycetes</taxon>
        <taxon>Kitasatosporales</taxon>
        <taxon>Streptomycetaceae</taxon>
        <taxon>Kitasatospora</taxon>
    </lineage>
</organism>
<dbReference type="RefSeq" id="WP_344639389.1">
    <property type="nucleotide sequence ID" value="NZ_BAAATR010000031.1"/>
</dbReference>
<dbReference type="Proteomes" id="UP001500305">
    <property type="component" value="Unassembled WGS sequence"/>
</dbReference>
<dbReference type="Pfam" id="PF17990">
    <property type="entry name" value="LodA_N"/>
    <property type="match status" value="1"/>
</dbReference>
<dbReference type="InterPro" id="IPR033798">
    <property type="entry name" value="LodA-like"/>
</dbReference>
<feature type="domain" description="L-Lysine epsilon oxidase N-terminal" evidence="1">
    <location>
        <begin position="11"/>
        <end position="224"/>
    </location>
</feature>
<accession>A0ABN3EP26</accession>
<dbReference type="Pfam" id="PF18417">
    <property type="entry name" value="LodA_C"/>
    <property type="match status" value="1"/>
</dbReference>
<dbReference type="InterPro" id="IPR041168">
    <property type="entry name" value="LodA_N"/>
</dbReference>
<dbReference type="EMBL" id="BAAATR010000031">
    <property type="protein sequence ID" value="GAA2264964.1"/>
    <property type="molecule type" value="Genomic_DNA"/>
</dbReference>
<evidence type="ECO:0000259" key="2">
    <source>
        <dbReference type="Pfam" id="PF18417"/>
    </source>
</evidence>
<proteinExistence type="predicted"/>
<evidence type="ECO:0000313" key="4">
    <source>
        <dbReference type="Proteomes" id="UP001500305"/>
    </source>
</evidence>
<dbReference type="InterPro" id="IPR041173">
    <property type="entry name" value="LodA_C"/>
</dbReference>
<evidence type="ECO:0000313" key="3">
    <source>
        <dbReference type="EMBL" id="GAA2264964.1"/>
    </source>
</evidence>
<reference evidence="3 4" key="1">
    <citation type="journal article" date="2019" name="Int. J. Syst. Evol. Microbiol.">
        <title>The Global Catalogue of Microorganisms (GCM) 10K type strain sequencing project: providing services to taxonomists for standard genome sequencing and annotation.</title>
        <authorList>
            <consortium name="The Broad Institute Genomics Platform"/>
            <consortium name="The Broad Institute Genome Sequencing Center for Infectious Disease"/>
            <person name="Wu L."/>
            <person name="Ma J."/>
        </authorList>
    </citation>
    <scope>NUCLEOTIDE SEQUENCE [LARGE SCALE GENOMIC DNA]</scope>
    <source>
        <strain evidence="3 4">JCM 7356</strain>
    </source>
</reference>
<name>A0ABN3EP26_9ACTN</name>
<protein>
    <submittedName>
        <fullName evidence="3">LodA/GoxA family CTQ-dependent oxidase</fullName>
    </submittedName>
</protein>
<dbReference type="CDD" id="cd14731">
    <property type="entry name" value="LodA_like_1"/>
    <property type="match status" value="1"/>
</dbReference>
<sequence length="646" mass="71681">MSDEIVRAAIHPSIGIARVGNSPEGYFIAPEVPDPVPQEPGFYKDSAGAIKREVARFRIYGYNAAGQVVAELTSDISDISWTAYLANKKAAWYQFQLALDIPDATLAKPSELRNKEITGDLRKDLVIDPGPITISGRNVCGPDFHFRDGKFMGKEVYLGELRTDEDGRLLVFGGFGQSASYNGKPVNTYANNDGWHDDIGDGPVTATVTVGGRELPVDPAWVVVAPPNYAPAQKGIRTLYDLLYDVFVSNGSLPFPERVSFTRHIAPVLLRFTDHQWVNHGFAGYYGHNGLNDFTTPAMLKRLSSTDPTRRALRRQVFNALRDFARDGLSPVPWPWLYGDGMAIPPRTPLHHMAFSPTQYRMFQYWADGDFEDDWGTLGATPPPRDIADLPLAERPAALDRAALDFCLADAFHPGCEVTWPIRHPSMYMAPFRIRHRSPDQPEPHYGTVLTPEAALSVNGPLYAQAAGDLSRWMAVPWQSDTASCRSGYELSLSPRHDPYLPSFWPARVPNHVLTEEDYRVVVDESRPLAERTEAFERRAVWLRGLRGQNTDQLNQMIDDWYRLGIVEVREGATGFPGRIQVESKPSIDLEGVPLTQNLVTLHVPQAADPAVASVAINQAIAVSGYTAEEVTAGFIDKVAPFRDNV</sequence>